<protein>
    <recommendedName>
        <fullName evidence="2">MaoC-like domain-containing protein</fullName>
    </recommendedName>
</protein>
<name>C1DZX9_MICCC</name>
<organism evidence="3 4">
    <name type="scientific">Micromonas commoda (strain RCC299 / NOUM17 / CCMP2709)</name>
    <name type="common">Picoplanktonic green alga</name>
    <dbReference type="NCBI Taxonomy" id="296587"/>
    <lineage>
        <taxon>Eukaryota</taxon>
        <taxon>Viridiplantae</taxon>
        <taxon>Chlorophyta</taxon>
        <taxon>Mamiellophyceae</taxon>
        <taxon>Mamiellales</taxon>
        <taxon>Mamiellaceae</taxon>
        <taxon>Micromonas</taxon>
    </lineage>
</organism>
<dbReference type="InterPro" id="IPR039375">
    <property type="entry name" value="NodN-like"/>
</dbReference>
<evidence type="ECO:0000313" key="4">
    <source>
        <dbReference type="Proteomes" id="UP000002009"/>
    </source>
</evidence>
<sequence>MAHGDRARRATRRLASLASHVGPRGTAIERASTSAPTIDRPEAWVAASASGECFGPGAWLAVDQARVDAFARCTEDHQWIHRAGAVTQFGGPIAHGLLTASLLPALMDGVLPRMGWVAQEINVGFNRLRFVSPVKVGARVRASAKLVSVRRLGKGAGGKGPDGTETVVSVTVSTDDEDSNAKPAMTCEWVTRQYAR</sequence>
<feature type="domain" description="MaoC-like" evidence="2">
    <location>
        <begin position="51"/>
        <end position="154"/>
    </location>
</feature>
<evidence type="ECO:0000313" key="3">
    <source>
        <dbReference type="EMBL" id="ACO61200.1"/>
    </source>
</evidence>
<dbReference type="Gene3D" id="3.10.129.10">
    <property type="entry name" value="Hotdog Thioesterase"/>
    <property type="match status" value="1"/>
</dbReference>
<keyword evidence="4" id="KW-1185">Reference proteome</keyword>
<dbReference type="PANTHER" id="PTHR42993:SF1">
    <property type="entry name" value="MAOC-LIKE DEHYDRATASE DOMAIN-CONTAINING PROTEIN"/>
    <property type="match status" value="1"/>
</dbReference>
<dbReference type="OrthoDB" id="14712at2759"/>
<dbReference type="GeneID" id="8240662"/>
<reference evidence="3 4" key="1">
    <citation type="journal article" date="2009" name="Science">
        <title>Green evolution and dynamic adaptations revealed by genomes of the marine picoeukaryotes Micromonas.</title>
        <authorList>
            <person name="Worden A.Z."/>
            <person name="Lee J.H."/>
            <person name="Mock T."/>
            <person name="Rouze P."/>
            <person name="Simmons M.P."/>
            <person name="Aerts A.L."/>
            <person name="Allen A.E."/>
            <person name="Cuvelier M.L."/>
            <person name="Derelle E."/>
            <person name="Everett M.V."/>
            <person name="Foulon E."/>
            <person name="Grimwood J."/>
            <person name="Gundlach H."/>
            <person name="Henrissat B."/>
            <person name="Napoli C."/>
            <person name="McDonald S.M."/>
            <person name="Parker M.S."/>
            <person name="Rombauts S."/>
            <person name="Salamov A."/>
            <person name="Von Dassow P."/>
            <person name="Badger J.H."/>
            <person name="Coutinho P.M."/>
            <person name="Demir E."/>
            <person name="Dubchak I."/>
            <person name="Gentemann C."/>
            <person name="Eikrem W."/>
            <person name="Gready J.E."/>
            <person name="John U."/>
            <person name="Lanier W."/>
            <person name="Lindquist E.A."/>
            <person name="Lucas S."/>
            <person name="Mayer K.F."/>
            <person name="Moreau H."/>
            <person name="Not F."/>
            <person name="Otillar R."/>
            <person name="Panaud O."/>
            <person name="Pangilinan J."/>
            <person name="Paulsen I."/>
            <person name="Piegu B."/>
            <person name="Poliakov A."/>
            <person name="Robbens S."/>
            <person name="Schmutz J."/>
            <person name="Toulza E."/>
            <person name="Wyss T."/>
            <person name="Zelensky A."/>
            <person name="Zhou K."/>
            <person name="Armbrust E.V."/>
            <person name="Bhattacharya D."/>
            <person name="Goodenough U.W."/>
            <person name="Van de Peer Y."/>
            <person name="Grigoriev I.V."/>
        </authorList>
    </citation>
    <scope>NUCLEOTIDE SEQUENCE [LARGE SCALE GENOMIC DNA]</scope>
    <source>
        <strain evidence="4">RCC299 / NOUM17</strain>
    </source>
</reference>
<dbReference type="OMA" id="CVVDTIA"/>
<accession>C1DZX9</accession>
<dbReference type="SUPFAM" id="SSF54637">
    <property type="entry name" value="Thioesterase/thiol ester dehydrase-isomerase"/>
    <property type="match status" value="1"/>
</dbReference>
<gene>
    <name evidence="3" type="ORF">MICPUN_56384</name>
</gene>
<dbReference type="AlphaFoldDB" id="C1DZX9"/>
<evidence type="ECO:0000256" key="1">
    <source>
        <dbReference type="SAM" id="MobiDB-lite"/>
    </source>
</evidence>
<evidence type="ECO:0000259" key="2">
    <source>
        <dbReference type="Pfam" id="PF01575"/>
    </source>
</evidence>
<dbReference type="CDD" id="cd03450">
    <property type="entry name" value="NodN"/>
    <property type="match status" value="1"/>
</dbReference>
<dbReference type="KEGG" id="mis:MICPUN_56384"/>
<dbReference type="Pfam" id="PF01575">
    <property type="entry name" value="MaoC_dehydratas"/>
    <property type="match status" value="1"/>
</dbReference>
<dbReference type="InParanoid" id="C1DZX9"/>
<feature type="region of interest" description="Disordered" evidence="1">
    <location>
        <begin position="1"/>
        <end position="35"/>
    </location>
</feature>
<dbReference type="PANTHER" id="PTHR42993">
    <property type="entry name" value="MAOC-LIKE DEHYDRATASE DOMAIN-CONTAINING PROTEIN"/>
    <property type="match status" value="1"/>
</dbReference>
<dbReference type="InterPro" id="IPR002539">
    <property type="entry name" value="MaoC-like_dom"/>
</dbReference>
<dbReference type="EMBL" id="CP001323">
    <property type="protein sequence ID" value="ACO61200.1"/>
    <property type="molecule type" value="Genomic_DNA"/>
</dbReference>
<dbReference type="InterPro" id="IPR029069">
    <property type="entry name" value="HotDog_dom_sf"/>
</dbReference>
<dbReference type="STRING" id="296587.C1DZX9"/>
<dbReference type="RefSeq" id="XP_002499942.1">
    <property type="nucleotide sequence ID" value="XM_002499896.1"/>
</dbReference>
<dbReference type="Proteomes" id="UP000002009">
    <property type="component" value="Chromosome 2"/>
</dbReference>
<proteinExistence type="predicted"/>
<dbReference type="eggNOG" id="ENOG502S8VW">
    <property type="taxonomic scope" value="Eukaryota"/>
</dbReference>